<feature type="zinc finger region" description="C3H1-type" evidence="1">
    <location>
        <begin position="63"/>
        <end position="84"/>
    </location>
</feature>
<feature type="non-terminal residue" evidence="4">
    <location>
        <position position="1"/>
    </location>
</feature>
<feature type="region of interest" description="Disordered" evidence="2">
    <location>
        <begin position="1"/>
        <end position="35"/>
    </location>
</feature>
<gene>
    <name evidence="4" type="ORF">PFISCL1PPCAC_1144</name>
</gene>
<proteinExistence type="predicted"/>
<feature type="domain" description="C3H1-type" evidence="3">
    <location>
        <begin position="63"/>
        <end position="84"/>
    </location>
</feature>
<dbReference type="Proteomes" id="UP001432322">
    <property type="component" value="Unassembled WGS sequence"/>
</dbReference>
<name>A0AAV5URU2_9BILA</name>
<evidence type="ECO:0000256" key="1">
    <source>
        <dbReference type="PROSITE-ProRule" id="PRU00723"/>
    </source>
</evidence>
<dbReference type="AlphaFoldDB" id="A0AAV5URU2"/>
<dbReference type="InterPro" id="IPR000571">
    <property type="entry name" value="Znf_CCCH"/>
</dbReference>
<dbReference type="Gene3D" id="4.10.1000.40">
    <property type="match status" value="1"/>
</dbReference>
<accession>A0AAV5URU2</accession>
<organism evidence="4 5">
    <name type="scientific">Pristionchus fissidentatus</name>
    <dbReference type="NCBI Taxonomy" id="1538716"/>
    <lineage>
        <taxon>Eukaryota</taxon>
        <taxon>Metazoa</taxon>
        <taxon>Ecdysozoa</taxon>
        <taxon>Nematoda</taxon>
        <taxon>Chromadorea</taxon>
        <taxon>Rhabditida</taxon>
        <taxon>Rhabditina</taxon>
        <taxon>Diplogasteromorpha</taxon>
        <taxon>Diplogasteroidea</taxon>
        <taxon>Neodiplogasteridae</taxon>
        <taxon>Pristionchus</taxon>
    </lineage>
</organism>
<comment type="caution">
    <text evidence="4">The sequence shown here is derived from an EMBL/GenBank/DDBJ whole genome shotgun (WGS) entry which is preliminary data.</text>
</comment>
<reference evidence="4" key="1">
    <citation type="submission" date="2023-10" db="EMBL/GenBank/DDBJ databases">
        <title>Genome assembly of Pristionchus species.</title>
        <authorList>
            <person name="Yoshida K."/>
            <person name="Sommer R.J."/>
        </authorList>
    </citation>
    <scope>NUCLEOTIDE SEQUENCE</scope>
    <source>
        <strain evidence="4">RS5133</strain>
    </source>
</reference>
<evidence type="ECO:0000259" key="3">
    <source>
        <dbReference type="PROSITE" id="PS50103"/>
    </source>
</evidence>
<dbReference type="EMBL" id="BTSY01000001">
    <property type="protein sequence ID" value="GMT09847.1"/>
    <property type="molecule type" value="Genomic_DNA"/>
</dbReference>
<dbReference type="PROSITE" id="PS50103">
    <property type="entry name" value="ZF_C3H1"/>
    <property type="match status" value="1"/>
</dbReference>
<keyword evidence="1" id="KW-0479">Metal-binding</keyword>
<sequence length="120" mass="13750">GRSQSRGDRKVSFDQVEDSKANNERSTNGQTGRTQLKKTVRCPLDPLCPKHFLDCIYIHPNRKCLDFERRCPRGRDCTFLHPDCENDGNCEDEECAFTHLKQVHARLAAVCFAREAGARR</sequence>
<evidence type="ECO:0000256" key="2">
    <source>
        <dbReference type="SAM" id="MobiDB-lite"/>
    </source>
</evidence>
<protein>
    <recommendedName>
        <fullName evidence="3">C3H1-type domain-containing protein</fullName>
    </recommendedName>
</protein>
<feature type="compositionally biased region" description="Basic and acidic residues" evidence="2">
    <location>
        <begin position="1"/>
        <end position="23"/>
    </location>
</feature>
<evidence type="ECO:0000313" key="4">
    <source>
        <dbReference type="EMBL" id="GMT09847.1"/>
    </source>
</evidence>
<keyword evidence="1" id="KW-0862">Zinc</keyword>
<feature type="compositionally biased region" description="Polar residues" evidence="2">
    <location>
        <begin position="24"/>
        <end position="34"/>
    </location>
</feature>
<evidence type="ECO:0000313" key="5">
    <source>
        <dbReference type="Proteomes" id="UP001432322"/>
    </source>
</evidence>
<dbReference type="GO" id="GO:0008270">
    <property type="term" value="F:zinc ion binding"/>
    <property type="evidence" value="ECO:0007669"/>
    <property type="project" value="UniProtKB-KW"/>
</dbReference>
<keyword evidence="5" id="KW-1185">Reference proteome</keyword>
<keyword evidence="1" id="KW-0863">Zinc-finger</keyword>